<dbReference type="PANTHER" id="PTHR12144:SF0">
    <property type="entry name" value="NEGATIVE ELONGATION FACTOR C_D"/>
    <property type="match status" value="1"/>
</dbReference>
<dbReference type="OMA" id="CHSEHTY"/>
<dbReference type="EMBL" id="DS985244">
    <property type="protein sequence ID" value="EDV25448.1"/>
    <property type="molecule type" value="Genomic_DNA"/>
</dbReference>
<dbReference type="GO" id="GO:0032021">
    <property type="term" value="C:NELF complex"/>
    <property type="evidence" value="ECO:0000318"/>
    <property type="project" value="GO_Central"/>
</dbReference>
<dbReference type="AlphaFoldDB" id="B3RV68"/>
<dbReference type="InterPro" id="IPR006942">
    <property type="entry name" value="TH1"/>
</dbReference>
<keyword evidence="4" id="KW-0805">Transcription regulation</keyword>
<keyword evidence="5" id="KW-0804">Transcription</keyword>
<name>B3RV68_TRIAD</name>
<dbReference type="HOGENOM" id="CLU_028060_0_0_1"/>
<comment type="similarity">
    <text evidence="2">Belongs to the NELF-D family.</text>
</comment>
<feature type="region of interest" description="Disordered" evidence="7">
    <location>
        <begin position="1"/>
        <end position="33"/>
    </location>
</feature>
<dbReference type="GeneID" id="6753189"/>
<evidence type="ECO:0000256" key="1">
    <source>
        <dbReference type="ARBA" id="ARBA00004123"/>
    </source>
</evidence>
<protein>
    <recommendedName>
        <fullName evidence="10">Negative elongation factor D</fullName>
    </recommendedName>
</protein>
<gene>
    <name evidence="8" type="ORF">TRIADDRAFT_55545</name>
</gene>
<proteinExistence type="inferred from homology"/>
<dbReference type="STRING" id="10228.B3RV68"/>
<dbReference type="Pfam" id="PF04858">
    <property type="entry name" value="TH1"/>
    <property type="match status" value="1"/>
</dbReference>
<evidence type="ECO:0000313" key="9">
    <source>
        <dbReference type="Proteomes" id="UP000009022"/>
    </source>
</evidence>
<comment type="subcellular location">
    <subcellularLocation>
        <location evidence="1">Nucleus</location>
    </subcellularLocation>
</comment>
<dbReference type="GO" id="GO:0034244">
    <property type="term" value="P:negative regulation of transcription elongation by RNA polymerase II"/>
    <property type="evidence" value="ECO:0000318"/>
    <property type="project" value="GO_Central"/>
</dbReference>
<keyword evidence="9" id="KW-1185">Reference proteome</keyword>
<dbReference type="PhylomeDB" id="B3RV68"/>
<evidence type="ECO:0000256" key="6">
    <source>
        <dbReference type="ARBA" id="ARBA00023242"/>
    </source>
</evidence>
<dbReference type="RefSeq" id="XP_002111481.1">
    <property type="nucleotide sequence ID" value="XM_002111445.1"/>
</dbReference>
<evidence type="ECO:0000256" key="4">
    <source>
        <dbReference type="ARBA" id="ARBA00023015"/>
    </source>
</evidence>
<dbReference type="GO" id="GO:0003723">
    <property type="term" value="F:RNA binding"/>
    <property type="evidence" value="ECO:0000318"/>
    <property type="project" value="GO_Central"/>
</dbReference>
<evidence type="ECO:0000256" key="2">
    <source>
        <dbReference type="ARBA" id="ARBA00005726"/>
    </source>
</evidence>
<evidence type="ECO:0000256" key="7">
    <source>
        <dbReference type="SAM" id="MobiDB-lite"/>
    </source>
</evidence>
<feature type="compositionally biased region" description="Acidic residues" evidence="7">
    <location>
        <begin position="1"/>
        <end position="11"/>
    </location>
</feature>
<dbReference type="eggNOG" id="ENOG502QPUE">
    <property type="taxonomic scope" value="Eukaryota"/>
</dbReference>
<keyword evidence="3" id="KW-0678">Repressor</keyword>
<accession>B3RV68</accession>
<sequence length="591" mass="67359">MDTEDLSDNEYESYYNAGDFQEEQPDNDHNADDEDTMTVIEECKRKFSNDDSVMESDLIVHIRKYIKAGGTPEELVQLLSDHYIGEGEVANAYIKWLQDLGVKDETINRTCVEHLREVVISKFDPAKADSLFIGEGKNVTWLQDMIAQPFWRNLFYCLAERFPDCLVCKFAVRLISDAGYQDDINNISTVCQHLELFTRQLQSCVHSVIAKGPTTSSADVDNMINMACHTEHGYLCCQFFLRILLYDIENSHLIRFLMQKIESGAISRGLAVSDIAMIVNGVYQYTNVNAAVNNIFSRNALDSTDVATLYEVYSGDEPPPIEIIRHPRFLDLLIKRLFDPDDKIDADLKSKLCFLLAYAVSVVETISETQTLLNTDDLKSTTNVIGRTLDIISHADCRSSNYLLSEIGNLYQYIRYPVVGRGLINWVDCIVSSSSFFNYMGDSTALIYLAILDEICTHHPLQHPTTFNLLIKFLEYEYNNGDIMLILRFKRHIIECMVHLVSRGYVVPVLNYIRKCLDTNSMDNSLIRNFVSGVLDIISPPYTPIFIELFLPLLKSDVCISLRQSQNKDDPAVNFIDYCETYKTSAIITDH</sequence>
<feature type="compositionally biased region" description="Acidic residues" evidence="7">
    <location>
        <begin position="20"/>
        <end position="33"/>
    </location>
</feature>
<organism evidence="8 9">
    <name type="scientific">Trichoplax adhaerens</name>
    <name type="common">Trichoplax reptans</name>
    <dbReference type="NCBI Taxonomy" id="10228"/>
    <lineage>
        <taxon>Eukaryota</taxon>
        <taxon>Metazoa</taxon>
        <taxon>Placozoa</taxon>
        <taxon>Uniplacotomia</taxon>
        <taxon>Trichoplacea</taxon>
        <taxon>Trichoplacidae</taxon>
        <taxon>Trichoplax</taxon>
    </lineage>
</organism>
<dbReference type="CTD" id="6753189"/>
<dbReference type="PANTHER" id="PTHR12144">
    <property type="entry name" value="NEGATIVE ELONGATION FACTOR D"/>
    <property type="match status" value="1"/>
</dbReference>
<evidence type="ECO:0000256" key="3">
    <source>
        <dbReference type="ARBA" id="ARBA00022491"/>
    </source>
</evidence>
<dbReference type="OrthoDB" id="511287at2759"/>
<keyword evidence="6" id="KW-0539">Nucleus</keyword>
<dbReference type="Proteomes" id="UP000009022">
    <property type="component" value="Unassembled WGS sequence"/>
</dbReference>
<dbReference type="KEGG" id="tad:TRIADDRAFT_55545"/>
<evidence type="ECO:0000313" key="8">
    <source>
        <dbReference type="EMBL" id="EDV25448.1"/>
    </source>
</evidence>
<reference evidence="8 9" key="1">
    <citation type="journal article" date="2008" name="Nature">
        <title>The Trichoplax genome and the nature of placozoans.</title>
        <authorList>
            <person name="Srivastava M."/>
            <person name="Begovic E."/>
            <person name="Chapman J."/>
            <person name="Putnam N.H."/>
            <person name="Hellsten U."/>
            <person name="Kawashima T."/>
            <person name="Kuo A."/>
            <person name="Mitros T."/>
            <person name="Salamov A."/>
            <person name="Carpenter M.L."/>
            <person name="Signorovitch A.Y."/>
            <person name="Moreno M.A."/>
            <person name="Kamm K."/>
            <person name="Grimwood J."/>
            <person name="Schmutz J."/>
            <person name="Shapiro H."/>
            <person name="Grigoriev I.V."/>
            <person name="Buss L.W."/>
            <person name="Schierwater B."/>
            <person name="Dellaporta S.L."/>
            <person name="Rokhsar D.S."/>
        </authorList>
    </citation>
    <scope>NUCLEOTIDE SEQUENCE [LARGE SCALE GENOMIC DNA]</scope>
    <source>
        <strain evidence="8 9">Grell-BS-1999</strain>
    </source>
</reference>
<evidence type="ECO:0008006" key="10">
    <source>
        <dbReference type="Google" id="ProtNLM"/>
    </source>
</evidence>
<evidence type="ECO:0000256" key="5">
    <source>
        <dbReference type="ARBA" id="ARBA00023163"/>
    </source>
</evidence>
<dbReference type="InParanoid" id="B3RV68"/>